<keyword evidence="3" id="KW-1185">Reference proteome</keyword>
<dbReference type="Gene3D" id="3.40.30.10">
    <property type="entry name" value="Glutaredoxin"/>
    <property type="match status" value="1"/>
</dbReference>
<dbReference type="OrthoDB" id="202131at2157"/>
<dbReference type="InterPro" id="IPR036249">
    <property type="entry name" value="Thioredoxin-like_sf"/>
</dbReference>
<dbReference type="SUPFAM" id="SSF52833">
    <property type="entry name" value="Thioredoxin-like"/>
    <property type="match status" value="1"/>
</dbReference>
<evidence type="ECO:0000259" key="1">
    <source>
        <dbReference type="Pfam" id="PF00085"/>
    </source>
</evidence>
<dbReference type="GO" id="GO:0005975">
    <property type="term" value="P:carbohydrate metabolic process"/>
    <property type="evidence" value="ECO:0007669"/>
    <property type="project" value="InterPro"/>
</dbReference>
<dbReference type="Pfam" id="PF00085">
    <property type="entry name" value="Thioredoxin"/>
    <property type="match status" value="1"/>
</dbReference>
<dbReference type="AlphaFoldDB" id="H2C1E0"/>
<evidence type="ECO:0000313" key="3">
    <source>
        <dbReference type="Proteomes" id="UP000003980"/>
    </source>
</evidence>
<dbReference type="RefSeq" id="WP_009070427.1">
    <property type="nucleotide sequence ID" value="NZ_JH597761.1"/>
</dbReference>
<accession>H2C1E0</accession>
<dbReference type="EMBL" id="JH597761">
    <property type="protein sequence ID" value="EHP70061.1"/>
    <property type="molecule type" value="Genomic_DNA"/>
</dbReference>
<dbReference type="HOGENOM" id="CLU_653177_0_0_2"/>
<dbReference type="eggNOG" id="arCOG02007">
    <property type="taxonomic scope" value="Archaea"/>
</dbReference>
<organism evidence="2 3">
    <name type="scientific">Metallosphaera yellowstonensis MK1</name>
    <dbReference type="NCBI Taxonomy" id="671065"/>
    <lineage>
        <taxon>Archaea</taxon>
        <taxon>Thermoproteota</taxon>
        <taxon>Thermoprotei</taxon>
        <taxon>Sulfolobales</taxon>
        <taxon>Sulfolobaceae</taxon>
        <taxon>Metallosphaera</taxon>
    </lineage>
</organism>
<name>H2C1E0_9CREN</name>
<feature type="domain" description="Thioredoxin" evidence="1">
    <location>
        <begin position="4"/>
        <end position="94"/>
    </location>
</feature>
<dbReference type="Proteomes" id="UP000003980">
    <property type="component" value="Unassembled WGS sequence"/>
</dbReference>
<evidence type="ECO:0000313" key="2">
    <source>
        <dbReference type="EMBL" id="EHP70061.1"/>
    </source>
</evidence>
<dbReference type="STRING" id="671065.MetMK1DRAFT_00005630"/>
<sequence>MEFKEWSDSISDGNPLKVIYFWTEWCEECEAQARELSLVENWPGFSYVSVNADERPDLAVRYSPQIYPSLSIVTENSVVGGTYGFVSQEQVRETLLLALNLLLGGGKLVVPKSTKREGVDSTPTSPKVLVERIKRNCLSFFDIYYGGFEKEPKYYLPNVLRFLMRIKGDPYPIEVVRYTLDAVIYNLWDDGFYSHSRTYDWKERSRTKLTDQNAEMILTLLDAYGTTNDSYYLDYAVETGRWLMGTRVGEFYPVAMVDGRARGPPLMTVNSLVGEALLQLHSFTGDPKFLNESLRLASLLKRRLSHDLRNEGPLFLLDLAYLLRFLSALNQGRELVNLALSQYFGGDAFYDVTLEHAKVNGIGRFKLITDNSILGQGLVRLGMRELANGVVDYFSRRYWNFAYFNQADLGLLVEMLHGDA</sequence>
<dbReference type="CDD" id="cd02947">
    <property type="entry name" value="TRX_family"/>
    <property type="match status" value="1"/>
</dbReference>
<proteinExistence type="predicted"/>
<dbReference type="InterPro" id="IPR013766">
    <property type="entry name" value="Thioredoxin_domain"/>
</dbReference>
<dbReference type="SUPFAM" id="SSF48208">
    <property type="entry name" value="Six-hairpin glycosidases"/>
    <property type="match status" value="1"/>
</dbReference>
<protein>
    <submittedName>
        <fullName evidence="2">Thioredoxin domain containing protein</fullName>
    </submittedName>
</protein>
<gene>
    <name evidence="2" type="ORF">MetMK1DRAFT_00005630</name>
</gene>
<reference evidence="2 3" key="1">
    <citation type="submission" date="2012-01" db="EMBL/GenBank/DDBJ databases">
        <title>Improved High-Quality Draft sequence of Metallosphaera yellowstonensis MK1.</title>
        <authorList>
            <consortium name="US DOE Joint Genome Institute"/>
            <person name="Lucas S."/>
            <person name="Han J."/>
            <person name="Cheng J.-F."/>
            <person name="Goodwin L."/>
            <person name="Pitluck S."/>
            <person name="Peters L."/>
            <person name="Teshima H."/>
            <person name="Detter J.C."/>
            <person name="Han C."/>
            <person name="Tapia R."/>
            <person name="Land M."/>
            <person name="Hauser L."/>
            <person name="Kyrpides N."/>
            <person name="Kozubal M."/>
            <person name="Macur R.E."/>
            <person name="Jay Z."/>
            <person name="Inskeep W."/>
            <person name="Woyke T."/>
        </authorList>
    </citation>
    <scope>NUCLEOTIDE SEQUENCE [LARGE SCALE GENOMIC DNA]</scope>
    <source>
        <strain evidence="2 3">MK1</strain>
    </source>
</reference>
<dbReference type="InterPro" id="IPR008928">
    <property type="entry name" value="6-hairpin_glycosidase_sf"/>
</dbReference>